<evidence type="ECO:0000256" key="10">
    <source>
        <dbReference type="PIRNR" id="PIRNR015601"/>
    </source>
</evidence>
<evidence type="ECO:0000256" key="8">
    <source>
        <dbReference type="ARBA" id="ARBA00025699"/>
    </source>
</evidence>
<dbReference type="InterPro" id="IPR029026">
    <property type="entry name" value="tRNA_m1G_MTases_N"/>
</dbReference>
<keyword evidence="6 10" id="KW-0808">Transferase</keyword>
<dbReference type="CDD" id="cd18084">
    <property type="entry name" value="RsmE-like"/>
    <property type="match status" value="1"/>
</dbReference>
<dbReference type="InterPro" id="IPR046886">
    <property type="entry name" value="RsmE_MTase_dom"/>
</dbReference>
<proteinExistence type="inferred from homology"/>
<dbReference type="SUPFAM" id="SSF75217">
    <property type="entry name" value="alpha/beta knot"/>
    <property type="match status" value="1"/>
</dbReference>
<dbReference type="NCBIfam" id="TIGR00046">
    <property type="entry name" value="RsmE family RNA methyltransferase"/>
    <property type="match status" value="1"/>
</dbReference>
<keyword evidence="7 10" id="KW-0949">S-adenosyl-L-methionine</keyword>
<comment type="subcellular location">
    <subcellularLocation>
        <location evidence="1 10">Cytoplasm</location>
    </subcellularLocation>
</comment>
<evidence type="ECO:0000256" key="6">
    <source>
        <dbReference type="ARBA" id="ARBA00022679"/>
    </source>
</evidence>
<evidence type="ECO:0000259" key="11">
    <source>
        <dbReference type="Pfam" id="PF04452"/>
    </source>
</evidence>
<dbReference type="EMBL" id="MHWE01000003">
    <property type="protein sequence ID" value="OHB04742.1"/>
    <property type="molecule type" value="Genomic_DNA"/>
</dbReference>
<dbReference type="Gene3D" id="3.40.1280.10">
    <property type="match status" value="1"/>
</dbReference>
<evidence type="ECO:0000313" key="12">
    <source>
        <dbReference type="EMBL" id="OHB04742.1"/>
    </source>
</evidence>
<evidence type="ECO:0000256" key="2">
    <source>
        <dbReference type="ARBA" id="ARBA00005528"/>
    </source>
</evidence>
<keyword evidence="4 10" id="KW-0698">rRNA processing</keyword>
<feature type="domain" description="Ribosomal RNA small subunit methyltransferase E methyltransferase" evidence="11">
    <location>
        <begin position="80"/>
        <end position="228"/>
    </location>
</feature>
<dbReference type="GO" id="GO:0070475">
    <property type="term" value="P:rRNA base methylation"/>
    <property type="evidence" value="ECO:0007669"/>
    <property type="project" value="TreeGrafter"/>
</dbReference>
<dbReference type="InterPro" id="IPR006700">
    <property type="entry name" value="RsmE"/>
</dbReference>
<evidence type="ECO:0000256" key="7">
    <source>
        <dbReference type="ARBA" id="ARBA00022691"/>
    </source>
</evidence>
<sequence length="231" mass="25938">MRLHRFFVDETLEGKKDLTLSSSDFTYQLRHVFRFTVGGQLILLDNSGYEYLSMISNFGPSSVTLEIVSRREGKNIPAKELFLFCSIVKKDKFEWIVEKGTELGVSRFIPVLSDRSEKKGPKAERLNAIIKEASEQSGRATKPVLENIKTLKDAIAEDIPLFAFDPSGETFVLEHFYKHSTLGVLIGPEVGWSEQEIRMFKQNSIKIFSLGTSILKTETAALAVASLVLLS</sequence>
<keyword evidence="5 10" id="KW-0489">Methyltransferase</keyword>
<evidence type="ECO:0000256" key="1">
    <source>
        <dbReference type="ARBA" id="ARBA00004496"/>
    </source>
</evidence>
<dbReference type="InterPro" id="IPR015947">
    <property type="entry name" value="PUA-like_sf"/>
</dbReference>
<protein>
    <recommendedName>
        <fullName evidence="10">Ribosomal RNA small subunit methyltransferase E</fullName>
        <ecNumber evidence="10">2.1.1.193</ecNumber>
    </recommendedName>
</protein>
<dbReference type="GO" id="GO:0070042">
    <property type="term" value="F:rRNA (uridine-N3-)-methyltransferase activity"/>
    <property type="evidence" value="ECO:0007669"/>
    <property type="project" value="TreeGrafter"/>
</dbReference>
<keyword evidence="3 10" id="KW-0963">Cytoplasm</keyword>
<comment type="function">
    <text evidence="8 10">Specifically methylates the N3 position of the uracil ring of uridine 1498 (m3U1498) in 16S rRNA. Acts on the fully assembled 30S ribosomal subunit.</text>
</comment>
<evidence type="ECO:0000256" key="5">
    <source>
        <dbReference type="ARBA" id="ARBA00022603"/>
    </source>
</evidence>
<evidence type="ECO:0000256" key="3">
    <source>
        <dbReference type="ARBA" id="ARBA00022490"/>
    </source>
</evidence>
<dbReference type="PIRSF" id="PIRSF015601">
    <property type="entry name" value="MTase_slr0722"/>
    <property type="match status" value="1"/>
</dbReference>
<comment type="catalytic activity">
    <reaction evidence="9 10">
        <text>uridine(1498) in 16S rRNA + S-adenosyl-L-methionine = N(3)-methyluridine(1498) in 16S rRNA + S-adenosyl-L-homocysteine + H(+)</text>
        <dbReference type="Rhea" id="RHEA:42920"/>
        <dbReference type="Rhea" id="RHEA-COMP:10283"/>
        <dbReference type="Rhea" id="RHEA-COMP:10284"/>
        <dbReference type="ChEBI" id="CHEBI:15378"/>
        <dbReference type="ChEBI" id="CHEBI:57856"/>
        <dbReference type="ChEBI" id="CHEBI:59789"/>
        <dbReference type="ChEBI" id="CHEBI:65315"/>
        <dbReference type="ChEBI" id="CHEBI:74502"/>
        <dbReference type="EC" id="2.1.1.193"/>
    </reaction>
</comment>
<dbReference type="GO" id="GO:0005737">
    <property type="term" value="C:cytoplasm"/>
    <property type="evidence" value="ECO:0007669"/>
    <property type="project" value="UniProtKB-SubCell"/>
</dbReference>
<dbReference type="InterPro" id="IPR029028">
    <property type="entry name" value="Alpha/beta_knot_MTases"/>
</dbReference>
<dbReference type="PANTHER" id="PTHR30027:SF3">
    <property type="entry name" value="16S RRNA (URACIL(1498)-N(3))-METHYLTRANSFERASE"/>
    <property type="match status" value="1"/>
</dbReference>
<name>A0A1G2U713_9BACT</name>
<gene>
    <name evidence="12" type="ORF">A3B14_03730</name>
</gene>
<evidence type="ECO:0000313" key="13">
    <source>
        <dbReference type="Proteomes" id="UP000176800"/>
    </source>
</evidence>
<dbReference type="EC" id="2.1.1.193" evidence="10"/>
<accession>A0A1G2U713</accession>
<organism evidence="12 13">
    <name type="scientific">Candidatus Zambryskibacteria bacterium RIFCSPLOWO2_01_FULL_45_21</name>
    <dbReference type="NCBI Taxonomy" id="1802761"/>
    <lineage>
        <taxon>Bacteria</taxon>
        <taxon>Candidatus Zambryskiibacteriota</taxon>
    </lineage>
</organism>
<dbReference type="Proteomes" id="UP000176800">
    <property type="component" value="Unassembled WGS sequence"/>
</dbReference>
<dbReference type="PANTHER" id="PTHR30027">
    <property type="entry name" value="RIBOSOMAL RNA SMALL SUBUNIT METHYLTRANSFERASE E"/>
    <property type="match status" value="1"/>
</dbReference>
<evidence type="ECO:0000256" key="9">
    <source>
        <dbReference type="ARBA" id="ARBA00047944"/>
    </source>
</evidence>
<reference evidence="12 13" key="1">
    <citation type="journal article" date="2016" name="Nat. Commun.">
        <title>Thousands of microbial genomes shed light on interconnected biogeochemical processes in an aquifer system.</title>
        <authorList>
            <person name="Anantharaman K."/>
            <person name="Brown C.T."/>
            <person name="Hug L.A."/>
            <person name="Sharon I."/>
            <person name="Castelle C.J."/>
            <person name="Probst A.J."/>
            <person name="Thomas B.C."/>
            <person name="Singh A."/>
            <person name="Wilkins M.J."/>
            <person name="Karaoz U."/>
            <person name="Brodie E.L."/>
            <person name="Williams K.H."/>
            <person name="Hubbard S.S."/>
            <person name="Banfield J.F."/>
        </authorList>
    </citation>
    <scope>NUCLEOTIDE SEQUENCE [LARGE SCALE GENOMIC DNA]</scope>
</reference>
<evidence type="ECO:0000256" key="4">
    <source>
        <dbReference type="ARBA" id="ARBA00022552"/>
    </source>
</evidence>
<comment type="similarity">
    <text evidence="2 10">Belongs to the RNA methyltransferase RsmE family.</text>
</comment>
<comment type="caution">
    <text evidence="12">The sequence shown here is derived from an EMBL/GenBank/DDBJ whole genome shotgun (WGS) entry which is preliminary data.</text>
</comment>
<dbReference type="SUPFAM" id="SSF88697">
    <property type="entry name" value="PUA domain-like"/>
    <property type="match status" value="1"/>
</dbReference>
<dbReference type="Pfam" id="PF04452">
    <property type="entry name" value="Methyltrans_RNA"/>
    <property type="match status" value="1"/>
</dbReference>
<dbReference type="AlphaFoldDB" id="A0A1G2U713"/>